<dbReference type="SUPFAM" id="SSF101898">
    <property type="entry name" value="NHL repeat"/>
    <property type="match status" value="1"/>
</dbReference>
<dbReference type="Pfam" id="PF07494">
    <property type="entry name" value="Reg_prop"/>
    <property type="match status" value="3"/>
</dbReference>
<evidence type="ECO:0000256" key="2">
    <source>
        <dbReference type="SAM" id="Phobius"/>
    </source>
</evidence>
<dbReference type="InterPro" id="IPR013783">
    <property type="entry name" value="Ig-like_fold"/>
</dbReference>
<dbReference type="RefSeq" id="WP_345264051.1">
    <property type="nucleotide sequence ID" value="NZ_BAABHB010000001.1"/>
</dbReference>
<dbReference type="InterPro" id="IPR011123">
    <property type="entry name" value="Y_Y_Y"/>
</dbReference>
<evidence type="ECO:0000259" key="3">
    <source>
        <dbReference type="PROSITE" id="PS50109"/>
    </source>
</evidence>
<dbReference type="InterPro" id="IPR036890">
    <property type="entry name" value="HATPase_C_sf"/>
</dbReference>
<keyword evidence="2" id="KW-0812">Transmembrane</keyword>
<dbReference type="SUPFAM" id="SSF55874">
    <property type="entry name" value="ATPase domain of HSP90 chaperone/DNA topoisomerase II/histidine kinase"/>
    <property type="match status" value="1"/>
</dbReference>
<dbReference type="SUPFAM" id="SSF63829">
    <property type="entry name" value="Calcium-dependent phosphotriesterase"/>
    <property type="match status" value="1"/>
</dbReference>
<feature type="transmembrane region" description="Helical" evidence="2">
    <location>
        <begin position="773"/>
        <end position="792"/>
    </location>
</feature>
<dbReference type="PANTHER" id="PTHR43547:SF2">
    <property type="entry name" value="HYBRID SIGNAL TRANSDUCTION HISTIDINE KINASE C"/>
    <property type="match status" value="1"/>
</dbReference>
<keyword evidence="2" id="KW-1133">Transmembrane helix</keyword>
<dbReference type="InterPro" id="IPR011712">
    <property type="entry name" value="Sig_transdc_His_kin_sub3_dim/P"/>
</dbReference>
<reference evidence="5" key="1">
    <citation type="journal article" date="2019" name="Int. J. Syst. Evol. Microbiol.">
        <title>The Global Catalogue of Microorganisms (GCM) 10K type strain sequencing project: providing services to taxonomists for standard genome sequencing and annotation.</title>
        <authorList>
            <consortium name="The Broad Institute Genomics Platform"/>
            <consortium name="The Broad Institute Genome Sequencing Center for Infectious Disease"/>
            <person name="Wu L."/>
            <person name="Ma J."/>
        </authorList>
    </citation>
    <scope>NUCLEOTIDE SEQUENCE [LARGE SCALE GENOMIC DNA]</scope>
    <source>
        <strain evidence="5">JCM 17925</strain>
    </source>
</reference>
<dbReference type="InterPro" id="IPR005467">
    <property type="entry name" value="His_kinase_dom"/>
</dbReference>
<accession>A0ABP8JXN8</accession>
<dbReference type="InterPro" id="IPR003594">
    <property type="entry name" value="HATPase_dom"/>
</dbReference>
<evidence type="ECO:0000256" key="1">
    <source>
        <dbReference type="ARBA" id="ARBA00022553"/>
    </source>
</evidence>
<keyword evidence="2" id="KW-0472">Membrane</keyword>
<name>A0ABP8JXN8_9BACT</name>
<comment type="caution">
    <text evidence="4">The sequence shown here is derived from an EMBL/GenBank/DDBJ whole genome shotgun (WGS) entry which is preliminary data.</text>
</comment>
<keyword evidence="1" id="KW-0597">Phosphoprotein</keyword>
<dbReference type="Pfam" id="PF07495">
    <property type="entry name" value="Y_Y_Y"/>
    <property type="match status" value="1"/>
</dbReference>
<keyword evidence="5" id="KW-1185">Reference proteome</keyword>
<dbReference type="Gene3D" id="3.30.565.10">
    <property type="entry name" value="Histidine kinase-like ATPase, C-terminal domain"/>
    <property type="match status" value="1"/>
</dbReference>
<evidence type="ECO:0000313" key="5">
    <source>
        <dbReference type="Proteomes" id="UP001500936"/>
    </source>
</evidence>
<dbReference type="EMBL" id="BAABHB010000001">
    <property type="protein sequence ID" value="GAA4397614.1"/>
    <property type="molecule type" value="Genomic_DNA"/>
</dbReference>
<dbReference type="PROSITE" id="PS50109">
    <property type="entry name" value="HIS_KIN"/>
    <property type="match status" value="1"/>
</dbReference>
<dbReference type="InterPro" id="IPR015943">
    <property type="entry name" value="WD40/YVTN_repeat-like_dom_sf"/>
</dbReference>
<dbReference type="Gene3D" id="2.130.10.10">
    <property type="entry name" value="YVTN repeat-like/Quinoprotein amine dehydrogenase"/>
    <property type="match status" value="2"/>
</dbReference>
<proteinExistence type="predicted"/>
<dbReference type="Gene3D" id="2.60.40.10">
    <property type="entry name" value="Immunoglobulins"/>
    <property type="match status" value="1"/>
</dbReference>
<dbReference type="PANTHER" id="PTHR43547">
    <property type="entry name" value="TWO-COMPONENT HISTIDINE KINASE"/>
    <property type="match status" value="1"/>
</dbReference>
<dbReference type="Pfam" id="PF07730">
    <property type="entry name" value="HisKA_3"/>
    <property type="match status" value="1"/>
</dbReference>
<dbReference type="CDD" id="cd16917">
    <property type="entry name" value="HATPase_UhpB-NarQ-NarX-like"/>
    <property type="match status" value="1"/>
</dbReference>
<evidence type="ECO:0000313" key="4">
    <source>
        <dbReference type="EMBL" id="GAA4397614.1"/>
    </source>
</evidence>
<feature type="domain" description="Histidine kinase" evidence="3">
    <location>
        <begin position="823"/>
        <end position="1012"/>
    </location>
</feature>
<dbReference type="InterPro" id="IPR011110">
    <property type="entry name" value="Reg_prop"/>
</dbReference>
<dbReference type="SMART" id="SM00387">
    <property type="entry name" value="HATPase_c"/>
    <property type="match status" value="1"/>
</dbReference>
<protein>
    <recommendedName>
        <fullName evidence="3">Histidine kinase domain-containing protein</fullName>
    </recommendedName>
</protein>
<dbReference type="Gene3D" id="1.20.5.1930">
    <property type="match status" value="1"/>
</dbReference>
<organism evidence="4 5">
    <name type="scientific">Nibrella viscosa</name>
    <dbReference type="NCBI Taxonomy" id="1084524"/>
    <lineage>
        <taxon>Bacteria</taxon>
        <taxon>Pseudomonadati</taxon>
        <taxon>Bacteroidota</taxon>
        <taxon>Cytophagia</taxon>
        <taxon>Cytophagales</taxon>
        <taxon>Spirosomataceae</taxon>
        <taxon>Nibrella</taxon>
    </lineage>
</organism>
<dbReference type="Proteomes" id="UP001500936">
    <property type="component" value="Unassembled WGS sequence"/>
</dbReference>
<gene>
    <name evidence="4" type="ORF">GCM10023187_07270</name>
</gene>
<dbReference type="Pfam" id="PF02518">
    <property type="entry name" value="HATPase_c"/>
    <property type="match status" value="1"/>
</dbReference>
<sequence>MRLLVWILLVSSFIPLPGQAQYLYHHIGTKDGLTQGAAYFLLKDSRRFLWFLAQGSLNRYDGQNIRVYKPSEDDPQSMYGYMGSGLVESPNGDLWFGTEYGLNHYHRTTDRFSHIEAHDQQGKARKSQTHVIDADSAEVWYINTLEGIVSYNYHTRQKTIRSSSIRYSTALENDYIIRQRATADLWVLLPEGLLRYNYRSRQKRYFFTRRPDNVIGNPIAFSSIALADDGILWLTSANGLMRLEPQTLQSTFFPAPPEFGRVPVYDLVADQQKNLWLATGGSGIWVFDTRQNRWTTHLRHDRYNPNSLANDEVASLYLDPEGIIWANCDPVGIDKIIPDIYGIQQYDANPFQKNSLSDQAVFSLAEDRRGQIWIGTLQGGINVLNPKTGQIKTYRSHKQSSVGGLPSDAVNKVFCDRQGQIWVGTRNGLCRFNEKTETFTSFYNTSRPDLPGADNIRGITQLPDGRLILSTYQGLYAFTPSTATFRLLARPDQRFMGTSYLDVKTNRLYVGRWLEGLDCYQPDGQDFRLLYTVLSGANVLAYHPDTVRNRIWLATGLGLYLFNPDTQTLEKQYRERDGLPHRVIYSVLPDQEGNLWMSSNAGIGVFNPHTGAIRKVQAIETVEFNNAFLKSSTGDMYFGGNSGLYRFDPARLKPVRHSLAVTLTGLQINDSPVKPDTNLTELHRLILRPEENTISINYSAIDYFSEGANRYQYRLTGWDRAWVNNSDRTYVRYAKLPPDTYTFEVRAADAEGHWTDKPRRLTIVVEPRLWETLWFRVLAVALLLGGSFWWIYSFSRRKLRWKQQILEHTFLSQQQERQRLAQELHDHIGPDLAVLRLQMEIDQRNDRVDIQSLVQSYISSLNRIMFDLRQVSHALMPVDLKEQGLVRTLEQFVNRLSLLPNAPEINFVHDVPRPLSETTEQFLFQVAKELLNNSIKHAGASLIDVELYQENGAVQLAVADNGQGYNPEDLGVTEGIGLRSIRNSVARLNGTFTILAKPDRGMVHQITLPTYNS</sequence>